<dbReference type="EC" id="2.4.1.227" evidence="10"/>
<dbReference type="InterPro" id="IPR007235">
    <property type="entry name" value="Glyco_trans_28_C"/>
</dbReference>
<dbReference type="GO" id="GO:0071555">
    <property type="term" value="P:cell wall organization"/>
    <property type="evidence" value="ECO:0007669"/>
    <property type="project" value="UniProtKB-KW"/>
</dbReference>
<dbReference type="NCBIfam" id="TIGR01133">
    <property type="entry name" value="murG"/>
    <property type="match status" value="1"/>
</dbReference>
<dbReference type="GO" id="GO:0009252">
    <property type="term" value="P:peptidoglycan biosynthetic process"/>
    <property type="evidence" value="ECO:0007669"/>
    <property type="project" value="UniProtKB-UniRule"/>
</dbReference>
<dbReference type="GO" id="GO:0050511">
    <property type="term" value="F:undecaprenyldiphospho-muramoylpentapeptide beta-N-acetylglucosaminyltransferase activity"/>
    <property type="evidence" value="ECO:0007669"/>
    <property type="project" value="UniProtKB-UniRule"/>
</dbReference>
<accession>A0A212L3L3</accession>
<dbReference type="PANTHER" id="PTHR21015">
    <property type="entry name" value="UDP-N-ACETYLGLUCOSAMINE--N-ACETYLMURAMYL-(PENTAPEPTIDE) PYROPHOSPHORYL-UNDECAPRENOL N-ACETYLGLUCOSAMINE TRANSFERASE 1"/>
    <property type="match status" value="1"/>
</dbReference>
<comment type="caution">
    <text evidence="10">Lacks conserved residue(s) required for the propagation of feature annotation.</text>
</comment>
<dbReference type="CDD" id="cd03785">
    <property type="entry name" value="GT28_MurG"/>
    <property type="match status" value="1"/>
</dbReference>
<feature type="binding site" evidence="10">
    <location>
        <position position="123"/>
    </location>
    <ligand>
        <name>UDP-N-acetyl-alpha-D-glucosamine</name>
        <dbReference type="ChEBI" id="CHEBI:57705"/>
    </ligand>
</feature>
<dbReference type="RefSeq" id="WP_288199206.1">
    <property type="nucleotide sequence ID" value="NZ_LT608334.1"/>
</dbReference>
<evidence type="ECO:0000256" key="7">
    <source>
        <dbReference type="ARBA" id="ARBA00023136"/>
    </source>
</evidence>
<keyword evidence="6 10" id="KW-0573">Peptidoglycan synthesis</keyword>
<evidence type="ECO:0000259" key="11">
    <source>
        <dbReference type="Pfam" id="PF03033"/>
    </source>
</evidence>
<dbReference type="Pfam" id="PF04101">
    <property type="entry name" value="Glyco_tran_28_C"/>
    <property type="match status" value="1"/>
</dbReference>
<dbReference type="GO" id="GO:0005886">
    <property type="term" value="C:plasma membrane"/>
    <property type="evidence" value="ECO:0007669"/>
    <property type="project" value="UniProtKB-SubCell"/>
</dbReference>
<reference evidence="13" key="1">
    <citation type="submission" date="2016-08" db="EMBL/GenBank/DDBJ databases">
        <authorList>
            <person name="Seilhamer J.J."/>
        </authorList>
    </citation>
    <scope>NUCLEOTIDE SEQUENCE</scope>
    <source>
        <strain evidence="13">86</strain>
    </source>
</reference>
<dbReference type="GO" id="GO:0051301">
    <property type="term" value="P:cell division"/>
    <property type="evidence" value="ECO:0007669"/>
    <property type="project" value="UniProtKB-KW"/>
</dbReference>
<keyword evidence="5 10" id="KW-0133">Cell shape</keyword>
<evidence type="ECO:0000256" key="1">
    <source>
        <dbReference type="ARBA" id="ARBA00022475"/>
    </source>
</evidence>
<feature type="binding site" evidence="10">
    <location>
        <position position="192"/>
    </location>
    <ligand>
        <name>UDP-N-acetyl-alpha-D-glucosamine</name>
        <dbReference type="ChEBI" id="CHEBI:57705"/>
    </ligand>
</feature>
<comment type="subcellular location">
    <subcellularLocation>
        <location evidence="10">Cell membrane</location>
        <topology evidence="10">Peripheral membrane protein</topology>
        <orientation evidence="10">Cytoplasmic side</orientation>
    </subcellularLocation>
</comment>
<comment type="similarity">
    <text evidence="10">Belongs to the glycosyltransferase 28 family. MurG subfamily.</text>
</comment>
<evidence type="ECO:0000256" key="8">
    <source>
        <dbReference type="ARBA" id="ARBA00023306"/>
    </source>
</evidence>
<dbReference type="Gene3D" id="3.40.50.2000">
    <property type="entry name" value="Glycogen Phosphorylase B"/>
    <property type="match status" value="2"/>
</dbReference>
<evidence type="ECO:0000256" key="5">
    <source>
        <dbReference type="ARBA" id="ARBA00022960"/>
    </source>
</evidence>
<feature type="domain" description="Glycosyltransferase family 28 N-terminal" evidence="11">
    <location>
        <begin position="5"/>
        <end position="141"/>
    </location>
</feature>
<evidence type="ECO:0000256" key="10">
    <source>
        <dbReference type="HAMAP-Rule" id="MF_00033"/>
    </source>
</evidence>
<dbReference type="EMBL" id="FMJD01000002">
    <property type="protein sequence ID" value="SCM72106.1"/>
    <property type="molecule type" value="Genomic_DNA"/>
</dbReference>
<dbReference type="HAMAP" id="MF_00033">
    <property type="entry name" value="MurG"/>
    <property type="match status" value="1"/>
</dbReference>
<proteinExistence type="inferred from homology"/>
<dbReference type="InterPro" id="IPR004276">
    <property type="entry name" value="GlycoTrans_28_N"/>
</dbReference>
<organism evidence="13">
    <name type="scientific">uncultured Pleomorphomonas sp</name>
    <dbReference type="NCBI Taxonomy" id="442121"/>
    <lineage>
        <taxon>Bacteria</taxon>
        <taxon>Pseudomonadati</taxon>
        <taxon>Pseudomonadota</taxon>
        <taxon>Alphaproteobacteria</taxon>
        <taxon>Hyphomicrobiales</taxon>
        <taxon>Pleomorphomonadaceae</taxon>
        <taxon>Pleomorphomonas</taxon>
        <taxon>environmental samples</taxon>
    </lineage>
</organism>
<keyword evidence="3 10" id="KW-0328">Glycosyltransferase</keyword>
<dbReference type="PANTHER" id="PTHR21015:SF22">
    <property type="entry name" value="GLYCOSYLTRANSFERASE"/>
    <property type="match status" value="1"/>
</dbReference>
<evidence type="ECO:0000256" key="2">
    <source>
        <dbReference type="ARBA" id="ARBA00022618"/>
    </source>
</evidence>
<comment type="catalytic activity">
    <reaction evidence="10">
        <text>di-trans,octa-cis-undecaprenyl diphospho-N-acetyl-alpha-D-muramoyl-L-alanyl-D-glutamyl-meso-2,6-diaminopimeloyl-D-alanyl-D-alanine + UDP-N-acetyl-alpha-D-glucosamine = di-trans,octa-cis-undecaprenyl diphospho-[N-acetyl-alpha-D-glucosaminyl-(1-&gt;4)]-N-acetyl-alpha-D-muramoyl-L-alanyl-D-glutamyl-meso-2,6-diaminopimeloyl-D-alanyl-D-alanine + UDP + H(+)</text>
        <dbReference type="Rhea" id="RHEA:31227"/>
        <dbReference type="ChEBI" id="CHEBI:15378"/>
        <dbReference type="ChEBI" id="CHEBI:57705"/>
        <dbReference type="ChEBI" id="CHEBI:58223"/>
        <dbReference type="ChEBI" id="CHEBI:61387"/>
        <dbReference type="ChEBI" id="CHEBI:61388"/>
        <dbReference type="EC" id="2.4.1.227"/>
    </reaction>
</comment>
<dbReference type="Pfam" id="PF03033">
    <property type="entry name" value="Glyco_transf_28"/>
    <property type="match status" value="1"/>
</dbReference>
<dbReference type="UniPathway" id="UPA00219"/>
<sequence>MTRTILIAAGGTGGHLFPAESLAYALAPRGFDVHLATDHRANTYGSEFPAKEIHIIASATFGDRSPLGLMKSAMNLACGEAQSLSLVRRLDPAVTIGFGGYPTLPPLVAAWLTRRPTIVHESNAVMGRANRFLASRVTAIATTFKDTGLMGAGAARAVVTGNPVRPKVLAAVAPYREPTADGKIDLLVFGGSQGARVFGELVPRTIEKLPVEVAARLRLVQQVRPEDIDRVAAIYARLGIDHEIAPFFVDLPARIANAHLVVCRSGASSVAELTVIGRPSILVPLPHALDNDQKTNALGLEKAGGAVMAEQASLTSDRLADLVAGLVRAPERLAAMAAAAKSEGRPDAVERLADLVAFIASGGKPADFASKEIRP</sequence>
<gene>
    <name evidence="10 13" type="primary">murG</name>
    <name evidence="13" type="ORF">KL86PLE_100466</name>
</gene>
<feature type="binding site" evidence="10">
    <location>
        <position position="165"/>
    </location>
    <ligand>
        <name>UDP-N-acetyl-alpha-D-glucosamine</name>
        <dbReference type="ChEBI" id="CHEBI:57705"/>
    </ligand>
</feature>
<feature type="binding site" evidence="10">
    <location>
        <begin position="12"/>
        <end position="14"/>
    </location>
    <ligand>
        <name>UDP-N-acetyl-alpha-D-glucosamine</name>
        <dbReference type="ChEBI" id="CHEBI:57705"/>
    </ligand>
</feature>
<evidence type="ECO:0000256" key="6">
    <source>
        <dbReference type="ARBA" id="ARBA00022984"/>
    </source>
</evidence>
<feature type="domain" description="Glycosyl transferase family 28 C-terminal" evidence="12">
    <location>
        <begin position="186"/>
        <end position="352"/>
    </location>
</feature>
<name>A0A212L3L3_9HYPH</name>
<comment type="function">
    <text evidence="10">Cell wall formation. Catalyzes the transfer of a GlcNAc subunit on undecaprenyl-pyrophosphoryl-MurNAc-pentapeptide (lipid intermediate I) to form undecaprenyl-pyrophosphoryl-MurNAc-(pentapeptide)GlcNAc (lipid intermediate II).</text>
</comment>
<dbReference type="GO" id="GO:0051991">
    <property type="term" value="F:UDP-N-acetyl-D-glucosamine:N-acetylmuramoyl-L-alanyl-D-glutamyl-meso-2,6-diaminopimelyl-D-alanyl-D-alanine-diphosphoundecaprenol 4-beta-N-acetylglucosaminlytransferase activity"/>
    <property type="evidence" value="ECO:0007669"/>
    <property type="project" value="RHEA"/>
</dbReference>
<keyword evidence="7 10" id="KW-0472">Membrane</keyword>
<dbReference type="SUPFAM" id="SSF53756">
    <property type="entry name" value="UDP-Glycosyltransferase/glycogen phosphorylase"/>
    <property type="match status" value="1"/>
</dbReference>
<keyword evidence="1 10" id="KW-1003">Cell membrane</keyword>
<evidence type="ECO:0000256" key="4">
    <source>
        <dbReference type="ARBA" id="ARBA00022679"/>
    </source>
</evidence>
<protein>
    <recommendedName>
        <fullName evidence="10">UDP-N-acetylglucosamine--N-acetylmuramyl-(pentapeptide) pyrophosphoryl-undecaprenol N-acetylglucosamine transferase</fullName>
        <ecNumber evidence="10">2.4.1.227</ecNumber>
    </recommendedName>
    <alternativeName>
        <fullName evidence="10">Undecaprenyl-PP-MurNAc-pentapeptide-UDPGlcNAc GlcNAc transferase</fullName>
    </alternativeName>
</protein>
<evidence type="ECO:0000259" key="12">
    <source>
        <dbReference type="Pfam" id="PF04101"/>
    </source>
</evidence>
<dbReference type="InterPro" id="IPR006009">
    <property type="entry name" value="GlcNAc_MurG"/>
</dbReference>
<evidence type="ECO:0000313" key="13">
    <source>
        <dbReference type="EMBL" id="SCM72106.1"/>
    </source>
</evidence>
<dbReference type="AlphaFoldDB" id="A0A212L3L3"/>
<keyword evidence="4 10" id="KW-0808">Transferase</keyword>
<evidence type="ECO:0000256" key="9">
    <source>
        <dbReference type="ARBA" id="ARBA00023316"/>
    </source>
</evidence>
<keyword evidence="8 10" id="KW-0131">Cell cycle</keyword>
<keyword evidence="2 10" id="KW-0132">Cell division</keyword>
<dbReference type="GO" id="GO:0008360">
    <property type="term" value="P:regulation of cell shape"/>
    <property type="evidence" value="ECO:0007669"/>
    <property type="project" value="UniProtKB-KW"/>
</dbReference>
<comment type="pathway">
    <text evidence="10">Cell wall biogenesis; peptidoglycan biosynthesis.</text>
</comment>
<dbReference type="GO" id="GO:0005975">
    <property type="term" value="P:carbohydrate metabolic process"/>
    <property type="evidence" value="ECO:0007669"/>
    <property type="project" value="InterPro"/>
</dbReference>
<evidence type="ECO:0000256" key="3">
    <source>
        <dbReference type="ARBA" id="ARBA00022676"/>
    </source>
</evidence>
<keyword evidence="9 10" id="KW-0961">Cell wall biogenesis/degradation</keyword>
<feature type="binding site" evidence="10">
    <location>
        <position position="293"/>
    </location>
    <ligand>
        <name>UDP-N-acetyl-alpha-D-glucosamine</name>
        <dbReference type="ChEBI" id="CHEBI:57705"/>
    </ligand>
</feature>